<keyword evidence="2" id="KW-0809">Transit peptide</keyword>
<dbReference type="EMBL" id="JBJJXI010000059">
    <property type="protein sequence ID" value="KAL3398550.1"/>
    <property type="molecule type" value="Genomic_DNA"/>
</dbReference>
<dbReference type="AlphaFoldDB" id="A0ABD2X0D9"/>
<comment type="caution">
    <text evidence="7">The sequence shown here is derived from an EMBL/GenBank/DDBJ whole genome shotgun (WGS) entry which is preliminary data.</text>
</comment>
<evidence type="ECO:0000256" key="3">
    <source>
        <dbReference type="ARBA" id="ARBA00023128"/>
    </source>
</evidence>
<dbReference type="Pfam" id="PF20180">
    <property type="entry name" value="UQCC2_CBP6"/>
    <property type="match status" value="1"/>
</dbReference>
<keyword evidence="3" id="KW-0496">Mitochondrion</keyword>
<evidence type="ECO:0000256" key="5">
    <source>
        <dbReference type="ARBA" id="ARBA00031206"/>
    </source>
</evidence>
<keyword evidence="8" id="KW-1185">Reference proteome</keyword>
<sequence length="132" mass="15548">MANLYKRYLRLLDKWPVDPLRDPKTEFGAYLREQVKIAFAKGDNSKIENKEECLKNLEALERLANNHYQKKYPITPTDKTASGLTLEQCQFVLSKEYLDYAAKRKLGFFQRLGESVKNIYFQYQTPSQTEKK</sequence>
<evidence type="ECO:0000256" key="6">
    <source>
        <dbReference type="ARBA" id="ARBA00032983"/>
    </source>
</evidence>
<comment type="subcellular location">
    <subcellularLocation>
        <location evidence="1">Mitochondrion matrix</location>
        <location evidence="1">Mitochondrion nucleoid</location>
    </subcellularLocation>
</comment>
<evidence type="ECO:0000313" key="7">
    <source>
        <dbReference type="EMBL" id="KAL3398550.1"/>
    </source>
</evidence>
<protein>
    <recommendedName>
        <fullName evidence="6">Mitochondrial nucleoid factor 1</fullName>
    </recommendedName>
    <alternativeName>
        <fullName evidence="5">Mitochondrial protein M19</fullName>
    </alternativeName>
</protein>
<dbReference type="InterPro" id="IPR037698">
    <property type="entry name" value="UQCC2"/>
</dbReference>
<evidence type="ECO:0000256" key="2">
    <source>
        <dbReference type="ARBA" id="ARBA00022946"/>
    </source>
</evidence>
<dbReference type="Proteomes" id="UP001627154">
    <property type="component" value="Unassembled WGS sequence"/>
</dbReference>
<evidence type="ECO:0000313" key="8">
    <source>
        <dbReference type="Proteomes" id="UP001627154"/>
    </source>
</evidence>
<gene>
    <name evidence="7" type="ORF">TKK_007693</name>
</gene>
<proteinExistence type="predicted"/>
<reference evidence="7 8" key="1">
    <citation type="journal article" date="2024" name="bioRxiv">
        <title>A reference genome for Trichogramma kaykai: A tiny desert-dwelling parasitoid wasp with competing sex-ratio distorters.</title>
        <authorList>
            <person name="Culotta J."/>
            <person name="Lindsey A.R."/>
        </authorList>
    </citation>
    <scope>NUCLEOTIDE SEQUENCE [LARGE SCALE GENOMIC DNA]</scope>
    <source>
        <strain evidence="7 8">KSX58</strain>
    </source>
</reference>
<dbReference type="GO" id="GO:0042645">
    <property type="term" value="C:mitochondrial nucleoid"/>
    <property type="evidence" value="ECO:0007669"/>
    <property type="project" value="UniProtKB-SubCell"/>
</dbReference>
<evidence type="ECO:0000256" key="1">
    <source>
        <dbReference type="ARBA" id="ARBA00004436"/>
    </source>
</evidence>
<organism evidence="7 8">
    <name type="scientific">Trichogramma kaykai</name>
    <dbReference type="NCBI Taxonomy" id="54128"/>
    <lineage>
        <taxon>Eukaryota</taxon>
        <taxon>Metazoa</taxon>
        <taxon>Ecdysozoa</taxon>
        <taxon>Arthropoda</taxon>
        <taxon>Hexapoda</taxon>
        <taxon>Insecta</taxon>
        <taxon>Pterygota</taxon>
        <taxon>Neoptera</taxon>
        <taxon>Endopterygota</taxon>
        <taxon>Hymenoptera</taxon>
        <taxon>Apocrita</taxon>
        <taxon>Proctotrupomorpha</taxon>
        <taxon>Chalcidoidea</taxon>
        <taxon>Trichogrammatidae</taxon>
        <taxon>Trichogramma</taxon>
    </lineage>
</organism>
<name>A0ABD2X0D9_9HYME</name>
<accession>A0ABD2X0D9</accession>
<evidence type="ECO:0000256" key="4">
    <source>
        <dbReference type="ARBA" id="ARBA00023271"/>
    </source>
</evidence>
<dbReference type="PANTHER" id="PTHR34260">
    <property type="entry name" value="UBIQUINOL-CYTOCHROME-C REDUCTASE COMPLEX ASSEMBLY FACTOR 2"/>
    <property type="match status" value="1"/>
</dbReference>
<dbReference type="PANTHER" id="PTHR34260:SF1">
    <property type="entry name" value="UBIQUINOL-CYTOCHROME-C REDUCTASE COMPLEX ASSEMBLY FACTOR 2"/>
    <property type="match status" value="1"/>
</dbReference>
<keyword evidence="4" id="KW-1135">Mitochondrion nucleoid</keyword>